<dbReference type="InterPro" id="IPR036116">
    <property type="entry name" value="FN3_sf"/>
</dbReference>
<dbReference type="InterPro" id="IPR000601">
    <property type="entry name" value="PKD_dom"/>
</dbReference>
<evidence type="ECO:0000259" key="2">
    <source>
        <dbReference type="PROSITE" id="PS50093"/>
    </source>
</evidence>
<sequence length="2810" mass="291206">MKFSTYLTFAFLLAILPLTLFAQAPANDICELAVAMPPFARLQTCPADDGVSFSSSISGTNIDAGPTAPFPSSPNCTNDASPDVYFRFQASGAINDITVTTNDMNSLQIFGFVGDDCNNIQFRACGEGRTATMRIIAQPGQRVFILVAGAPGDLADQGTFDIEVESSSNCSACARDDNGEVTINPRNASATYACGSTAEICFTLYEWSGNDAGSVEWIHAMVPTLGPGWDLTTITPTVIPGSCSGSGSWGWYPAGWTGCFSGDSFDRGFAYETTAGQGDCTDASNTGPGNNYGDGGAGCTAIPAPLTWCFTVDVKDCPPGSNTFTGEDLTVSVQVLSDAFSGSWNQQVCGTPTFETIASVIVCDDLEPIAMPTAEDCPGAENGFFDIQANGGLTPGLLYNFTVRDETSTAVFVCNGCPSPVQTRDLPPGDYTIEAIGIISGCPQVTTGTIDPGDPVDVTAEHSDVCPDGGAIELIGSTTTPGTVIDYNWTGPGGFTANGASAFTADPAVEGTYTLTITVDGCDSDPTDVEVEYLVFDPQANAVNDNLCFGDDLEMEVTDGGTDFEWYDPDGNIIGSNSATITTTAGGPGGIQTYSVNISDANCSVTRTVDVFVADEITGMIIMNPNGEVCEGEDIEFSIRQADGSFFPSGWTFDWNNGDGTGTTYTLTAAENLGYPPGPYTMEVVVTNPSMCSATVAEPFRVLEGPEVSISPDAPTICADGMVTLMTTVSGGTEPYTYLWGPDNVVTSSTLTVDVNSTTTEAIYVEVTDANGCTAFSNFADVTILPALVSVNFGTCVSDSPSEITFSWNDVGQDRFEVYLTEGVNPETTISTTYTDLSYTATGITPGTNVTIRVVPIAVNNGVTCAGPEQSTTCSTQSCDNPGWQFTAIEPVCLTTDGQAFDFTINTSLTGNVLLNSTDLSLTDVSTGPGGVTAVSLPALAAGTTAGTYTVTASFALPDGSCPFDTILNIPVVTPANPEISTPMASICAAQADVDFTMANVADPNTSYAISIDNPAGTTILQEDPANQLYEIRFTEFRTYQITLTATTMGNVNCSDSFTIPFTLVRPPARPTLTCEGTGLDSVAIGWTDVGADSYTVDPIDVPAGGVIERTTTGFIVRNLNAGDAVEIAVTANSAGCSPVVSDTIVCVAQSCANIVPVITTPVDTFCSDGTEMLVDLTVNVPAAGTVMWSGPGVDATQNQFDPAAAGAGEHIITVVYTEGTCTYPVSFQLVVVDPPFGTVDIDADDICQDGTATVSFTGGNLDNVNFEWILPADATLVAGDVNGPGPLDVSFSGTGRQFAQLLITGPFCEIDTLRDSIIVAEPIPPVTIDCANVSFDQVGFSWTHPTATNFTVTIIDQPAGAMITQTNNSLLATGLAEGESVTIEVTALGVNACGDADAASETCTAQSCPNITFSIDPVASVCEGEEVDIQLATTVTGSDGSGTVTFADGGTGMFNTAGRAAGSYRIDATFNEGGCAFPAFIDIVIDPVPVASFSLPTGPVCIDEVVSADAGAEVAGNSYEWTIAAADATVVSPSNTVREVSWSTPGRKGISLVVTNAMTCESEIFTDSIDVIAPLMAPAIGCGVSSPTSVEFSWAMEAGVDSFQVSVDGGAPFFQDSTNLFVGGLSQGDVVTITVIAMGSGVCGNSEPATQPCVAGSCPTITVTPPAAESFCLGDPTNDIVLAATQSGAAGTGAFVFAGNGVTENAGVYSFNPDAAGAGVHTITVTYNEGVCSGTATFDWTVNEVPTSDFTLNGQTATITVCEGESFTALYTGGLTAADGATFGWGFASAAGGPDGNFESYSLSYDDAGEYTISLVVTANDCVSDTSRLTVTVEAPLAAPVVSCTGADLNSVTFGWDAVPGAEGYLVSDGTMLTATERSHVVTGLEPGESVSITVIAVSTAACGNSPASESESCMAEECPTLAIDLSGLVDEVCLLNGDETIDLTTVLVTGGSGTGAMYQFSGNGVTGTTFDAAAAGGSEAGVAHSITVNYVEAGPCTFSGDFDLTVFERPAAFITETNPECVGSAVSILIGSTNFVSDDDIQVDWDGGIVQEDDNPDDNSYLVVWDTPGTKTIIATVVSNISGCESLPVMREVIIESPLAMPVVSCGQQELESITFLWDAVPGAMGYQVTLSDETVAIIDTVGYTVTGLSPETTMGISVVALNSGPCGNSVAGTVICETLPCPGGSIQAITQDQDMCLDGDEQAITLEAALDMGTPTGPVEWSGTGVVDMGNGMYTFDPTGLSAGDYQLTVSYTGEANCNSFDQITVRLFDLPSAAFRVSDNVICAGSETLVSLDGPTIAGADYSWSFPGASPATATGALSNFPVSWAEDGPHNVQLVVTSNGCTDRMDLVVEVSAPANAGNAVGDDLQLCAGNSETINLNTLIAGQDPGGVWDFAPGGNPSNSGLNLSTGIFDAGSLPPGDYRFAYTIDGTTCPTVTTELGLLLLGAPVADAGPDQLITCTMGMVSLNGTNSDSGEGFTYRWTTDDPNITIMDPDQPMIDVGQPGVYQLEVTNAIGCSSTNDVIVTAETEAPVMEVELSQITCFQADDGAILVTNVNGGRAPYTFSLNGEERGQSTLFAGLEPAEYDLMITDANGCFSNILIDMTEPDELSIRLRFPGDSTEVSYGEEIFITASVNGGNAIDTLLWQPDSIKTTEGGLSGIEFTATETQMISVTVVDELGCSATDREMLLVRKDRPIYFPTAFSPNGDNINDIYFIGGDLDEIDFIEDFFIYDRWGEAVYTGGQVGTADQIATPGDGSRFLPNDPDFGWDGMLNGRPMNPQVLVYTATVHFSDGEVIVYKGDFVLLR</sequence>
<feature type="domain" description="PKD" evidence="2">
    <location>
        <begin position="1778"/>
        <end position="1841"/>
    </location>
</feature>
<organism evidence="3 4">
    <name type="scientific">Neolewinella agarilytica</name>
    <dbReference type="NCBI Taxonomy" id="478744"/>
    <lineage>
        <taxon>Bacteria</taxon>
        <taxon>Pseudomonadati</taxon>
        <taxon>Bacteroidota</taxon>
        <taxon>Saprospiria</taxon>
        <taxon>Saprospirales</taxon>
        <taxon>Lewinellaceae</taxon>
        <taxon>Neolewinella</taxon>
    </lineage>
</organism>
<gene>
    <name evidence="3" type="ORF">SAMN05444359_101106</name>
</gene>
<dbReference type="CDD" id="cd00063">
    <property type="entry name" value="FN3"/>
    <property type="match status" value="1"/>
</dbReference>
<keyword evidence="1" id="KW-0732">Signal</keyword>
<accession>A0A1H8YZX0</accession>
<keyword evidence="4" id="KW-1185">Reference proteome</keyword>
<dbReference type="InterPro" id="IPR003961">
    <property type="entry name" value="FN3_dom"/>
</dbReference>
<name>A0A1H8YZX0_9BACT</name>
<dbReference type="STRING" id="478744.SAMN05444359_101106"/>
<dbReference type="SMART" id="SM00060">
    <property type="entry name" value="FN3"/>
    <property type="match status" value="6"/>
</dbReference>
<evidence type="ECO:0000313" key="4">
    <source>
        <dbReference type="Proteomes" id="UP000199021"/>
    </source>
</evidence>
<dbReference type="InterPro" id="IPR025667">
    <property type="entry name" value="SprB_repeat"/>
</dbReference>
<dbReference type="InParanoid" id="A0A1H8YZX0"/>
<proteinExistence type="predicted"/>
<dbReference type="Proteomes" id="UP000199021">
    <property type="component" value="Unassembled WGS sequence"/>
</dbReference>
<protein>
    <submittedName>
        <fullName evidence="3">SprB repeat-containing protein</fullName>
    </submittedName>
</protein>
<dbReference type="EMBL" id="FOFB01000001">
    <property type="protein sequence ID" value="SEP57643.1"/>
    <property type="molecule type" value="Genomic_DNA"/>
</dbReference>
<dbReference type="SUPFAM" id="SSF49299">
    <property type="entry name" value="PKD domain"/>
    <property type="match status" value="3"/>
</dbReference>
<dbReference type="SUPFAM" id="SSF49265">
    <property type="entry name" value="Fibronectin type III"/>
    <property type="match status" value="1"/>
</dbReference>
<dbReference type="Gene3D" id="2.60.40.10">
    <property type="entry name" value="Immunoglobulins"/>
    <property type="match status" value="5"/>
</dbReference>
<feature type="chain" id="PRO_5011542739" evidence="1">
    <location>
        <begin position="23"/>
        <end position="2810"/>
    </location>
</feature>
<dbReference type="InterPro" id="IPR035986">
    <property type="entry name" value="PKD_dom_sf"/>
</dbReference>
<dbReference type="PROSITE" id="PS50093">
    <property type="entry name" value="PKD"/>
    <property type="match status" value="1"/>
</dbReference>
<evidence type="ECO:0000256" key="1">
    <source>
        <dbReference type="SAM" id="SignalP"/>
    </source>
</evidence>
<evidence type="ECO:0000313" key="3">
    <source>
        <dbReference type="EMBL" id="SEP57643.1"/>
    </source>
</evidence>
<dbReference type="OrthoDB" id="9765926at2"/>
<reference evidence="4" key="1">
    <citation type="submission" date="2016-10" db="EMBL/GenBank/DDBJ databases">
        <authorList>
            <person name="Varghese N."/>
            <person name="Submissions S."/>
        </authorList>
    </citation>
    <scope>NUCLEOTIDE SEQUENCE [LARGE SCALE GENOMIC DNA]</scope>
    <source>
        <strain evidence="4">DSM 24740</strain>
    </source>
</reference>
<dbReference type="InterPro" id="IPR013783">
    <property type="entry name" value="Ig-like_fold"/>
</dbReference>
<dbReference type="Pfam" id="PF13573">
    <property type="entry name" value="SprB"/>
    <property type="match status" value="1"/>
</dbReference>
<feature type="signal peptide" evidence="1">
    <location>
        <begin position="1"/>
        <end position="22"/>
    </location>
</feature>